<dbReference type="PANTHER" id="PTHR47619:SF1">
    <property type="entry name" value="EXODEOXYRIBONUCLEASE WALJ"/>
    <property type="match status" value="1"/>
</dbReference>
<organism evidence="2 3">
    <name type="scientific">Ligaoa zhengdingensis</name>
    <dbReference type="NCBI Taxonomy" id="2763658"/>
    <lineage>
        <taxon>Bacteria</taxon>
        <taxon>Bacillati</taxon>
        <taxon>Bacillota</taxon>
        <taxon>Clostridia</taxon>
        <taxon>Eubacteriales</taxon>
        <taxon>Oscillospiraceae</taxon>
        <taxon>Ligaoa</taxon>
    </lineage>
</organism>
<dbReference type="InterPro" id="IPR001279">
    <property type="entry name" value="Metallo-B-lactamas"/>
</dbReference>
<sequence length="263" mass="28772">MARFFTLASGSSGNSAYVGSSEAGILVDAGISCRSILAGLDAQRVPLEHIQAIFITHEHIDHIRGLKVLMKRLQVPLFASEPVLEFLTANDAVPAGTRLESINGESVPVAGMRVSSFRTSHDSIHSLGFRIETADDRRIGICTDLGFVSDEVRRNLSGCDLVLLESNYEPAMLMNGRYPYYLKKRIAGQKGHLSNEDCAAFLPELVRNGTSRIVLAHLSKENNHPDLAYQTAFSGLCNSRMAMGEDYILSVAKRSEPGECLIF</sequence>
<protein>
    <submittedName>
        <fullName evidence="2">MBL fold metallo-hydrolase</fullName>
    </submittedName>
</protein>
<dbReference type="AlphaFoldDB" id="A0A926E0D6"/>
<evidence type="ECO:0000259" key="1">
    <source>
        <dbReference type="SMART" id="SM00849"/>
    </source>
</evidence>
<dbReference type="Gene3D" id="3.60.15.10">
    <property type="entry name" value="Ribonuclease Z/Hydroxyacylglutathione hydrolase-like"/>
    <property type="match status" value="1"/>
</dbReference>
<evidence type="ECO:0000313" key="2">
    <source>
        <dbReference type="EMBL" id="MBC8547466.1"/>
    </source>
</evidence>
<dbReference type="PANTHER" id="PTHR47619">
    <property type="entry name" value="METALLO-HYDROLASE YYCJ-RELATED"/>
    <property type="match status" value="1"/>
</dbReference>
<dbReference type="EMBL" id="JACRST010000021">
    <property type="protein sequence ID" value="MBC8547466.1"/>
    <property type="molecule type" value="Genomic_DNA"/>
</dbReference>
<dbReference type="Pfam" id="PF12706">
    <property type="entry name" value="Lactamase_B_2"/>
    <property type="match status" value="1"/>
</dbReference>
<dbReference type="SUPFAM" id="SSF56281">
    <property type="entry name" value="Metallo-hydrolase/oxidoreductase"/>
    <property type="match status" value="1"/>
</dbReference>
<dbReference type="RefSeq" id="WP_249283509.1">
    <property type="nucleotide sequence ID" value="NZ_JACRST010000021.1"/>
</dbReference>
<comment type="caution">
    <text evidence="2">The sequence shown here is derived from an EMBL/GenBank/DDBJ whole genome shotgun (WGS) entry which is preliminary data.</text>
</comment>
<dbReference type="InterPro" id="IPR052533">
    <property type="entry name" value="WalJ/YycJ-like"/>
</dbReference>
<accession>A0A926E0D6</accession>
<dbReference type="InterPro" id="IPR036866">
    <property type="entry name" value="RibonucZ/Hydroxyglut_hydro"/>
</dbReference>
<proteinExistence type="predicted"/>
<feature type="domain" description="Metallo-beta-lactamase" evidence="1">
    <location>
        <begin position="12"/>
        <end position="192"/>
    </location>
</feature>
<keyword evidence="3" id="KW-1185">Reference proteome</keyword>
<name>A0A926E0D6_9FIRM</name>
<dbReference type="SMART" id="SM00849">
    <property type="entry name" value="Lactamase_B"/>
    <property type="match status" value="1"/>
</dbReference>
<dbReference type="Proteomes" id="UP000653127">
    <property type="component" value="Unassembled WGS sequence"/>
</dbReference>
<reference evidence="2" key="1">
    <citation type="submission" date="2020-08" db="EMBL/GenBank/DDBJ databases">
        <title>Genome public.</title>
        <authorList>
            <person name="Liu C."/>
            <person name="Sun Q."/>
        </authorList>
    </citation>
    <scope>NUCLEOTIDE SEQUENCE</scope>
    <source>
        <strain evidence="2">NSJ-31</strain>
    </source>
</reference>
<evidence type="ECO:0000313" key="3">
    <source>
        <dbReference type="Proteomes" id="UP000653127"/>
    </source>
</evidence>
<gene>
    <name evidence="2" type="ORF">H8711_11075</name>
</gene>